<name>A0A225E6H7_9BACT</name>
<dbReference type="AlphaFoldDB" id="A0A225E6H7"/>
<feature type="compositionally biased region" description="Basic and acidic residues" evidence="1">
    <location>
        <begin position="1"/>
        <end position="10"/>
    </location>
</feature>
<evidence type="ECO:0000313" key="2">
    <source>
        <dbReference type="EMBL" id="OWK45099.1"/>
    </source>
</evidence>
<evidence type="ECO:0000256" key="1">
    <source>
        <dbReference type="SAM" id="MobiDB-lite"/>
    </source>
</evidence>
<dbReference type="EMBL" id="NIDE01000002">
    <property type="protein sequence ID" value="OWK45099.1"/>
    <property type="molecule type" value="Genomic_DNA"/>
</dbReference>
<accession>A0A225E6H7</accession>
<evidence type="ECO:0000313" key="3">
    <source>
        <dbReference type="Proteomes" id="UP000214646"/>
    </source>
</evidence>
<protein>
    <submittedName>
        <fullName evidence="2">Uncharacterized protein</fullName>
    </submittedName>
</protein>
<dbReference type="Proteomes" id="UP000214646">
    <property type="component" value="Unassembled WGS sequence"/>
</dbReference>
<reference evidence="3" key="1">
    <citation type="submission" date="2017-06" db="EMBL/GenBank/DDBJ databases">
        <title>Genome analysis of Fimbriiglobus ruber SP5, the first member of the order Planctomycetales with confirmed chitinolytic capability.</title>
        <authorList>
            <person name="Ravin N.V."/>
            <person name="Rakitin A.L."/>
            <person name="Ivanova A.A."/>
            <person name="Beletsky A.V."/>
            <person name="Kulichevskaya I.S."/>
            <person name="Mardanov A.V."/>
            <person name="Dedysh S.N."/>
        </authorList>
    </citation>
    <scope>NUCLEOTIDE SEQUENCE [LARGE SCALE GENOMIC DNA]</scope>
    <source>
        <strain evidence="3">SP5</strain>
    </source>
</reference>
<comment type="caution">
    <text evidence="2">The sequence shown here is derived from an EMBL/GenBank/DDBJ whole genome shotgun (WGS) entry which is preliminary data.</text>
</comment>
<feature type="compositionally biased region" description="Basic residues" evidence="1">
    <location>
        <begin position="11"/>
        <end position="23"/>
    </location>
</feature>
<proteinExistence type="predicted"/>
<feature type="region of interest" description="Disordered" evidence="1">
    <location>
        <begin position="1"/>
        <end position="42"/>
    </location>
</feature>
<sequence length="42" mass="5139">MEKRVNTDRPRRMRNQHGRRVSRRVVIAPSEIGRRRARKSLR</sequence>
<gene>
    <name evidence="2" type="ORF">FRUB_01430</name>
</gene>
<organism evidence="2 3">
    <name type="scientific">Fimbriiglobus ruber</name>
    <dbReference type="NCBI Taxonomy" id="1908690"/>
    <lineage>
        <taxon>Bacteria</taxon>
        <taxon>Pseudomonadati</taxon>
        <taxon>Planctomycetota</taxon>
        <taxon>Planctomycetia</taxon>
        <taxon>Gemmatales</taxon>
        <taxon>Gemmataceae</taxon>
        <taxon>Fimbriiglobus</taxon>
    </lineage>
</organism>
<keyword evidence="3" id="KW-1185">Reference proteome</keyword>